<dbReference type="PANTHER" id="PTHR32329:SF2">
    <property type="entry name" value="BIFUNCTIONAL PROTEIN [INCLUDES 2-HYDROXYACYL-COA DEHYDRATASE (N-TER) AND ITS ACTIVATOR DOMAIN (C_TERM)"/>
    <property type="match status" value="1"/>
</dbReference>
<feature type="domain" description="ATPase BadF/BadG/BcrA/BcrD type" evidence="5">
    <location>
        <begin position="27"/>
        <end position="279"/>
    </location>
</feature>
<dbReference type="PANTHER" id="PTHR32329">
    <property type="entry name" value="BIFUNCTIONAL PROTEIN [INCLUDES 2-HYDROXYACYL-COA DEHYDRATASE (N-TER) AND ITS ACTIVATOR DOMAIN (C_TERM)-RELATED"/>
    <property type="match status" value="1"/>
</dbReference>
<dbReference type="CDD" id="cd24036">
    <property type="entry name" value="ASKHA_NBD_BcrAD_BadFG_HgdC_HadI"/>
    <property type="match status" value="1"/>
</dbReference>
<keyword evidence="2" id="KW-0479">Metal-binding</keyword>
<dbReference type="GO" id="GO:0046872">
    <property type="term" value="F:metal ion binding"/>
    <property type="evidence" value="ECO:0007669"/>
    <property type="project" value="UniProtKB-KW"/>
</dbReference>
<dbReference type="RefSeq" id="WP_220635633.1">
    <property type="nucleotide sequence ID" value="NZ_CAJQUM010000001.1"/>
</dbReference>
<accession>A0A916J4A4</accession>
<dbReference type="GO" id="GO:0016787">
    <property type="term" value="F:hydrolase activity"/>
    <property type="evidence" value="ECO:0007669"/>
    <property type="project" value="UniProtKB-KW"/>
</dbReference>
<dbReference type="InterPro" id="IPR051805">
    <property type="entry name" value="Dehydratase_Activator_Redct"/>
</dbReference>
<keyword evidence="4" id="KW-0411">Iron-sulfur</keyword>
<dbReference type="EMBL" id="CAJQUM010000001">
    <property type="protein sequence ID" value="CAG4883697.1"/>
    <property type="molecule type" value="Genomic_DNA"/>
</dbReference>
<evidence type="ECO:0000256" key="2">
    <source>
        <dbReference type="ARBA" id="ARBA00022723"/>
    </source>
</evidence>
<dbReference type="NCBIfam" id="TIGR00241">
    <property type="entry name" value="CoA_E_activ"/>
    <property type="match status" value="1"/>
</dbReference>
<comment type="caution">
    <text evidence="6">The sequence shown here is derived from an EMBL/GenBank/DDBJ whole genome shotgun (WGS) entry which is preliminary data.</text>
</comment>
<keyword evidence="6" id="KW-0378">Hydrolase</keyword>
<dbReference type="GO" id="GO:0051536">
    <property type="term" value="F:iron-sulfur cluster binding"/>
    <property type="evidence" value="ECO:0007669"/>
    <property type="project" value="UniProtKB-KW"/>
</dbReference>
<dbReference type="Gene3D" id="3.30.420.40">
    <property type="match status" value="2"/>
</dbReference>
<evidence type="ECO:0000313" key="7">
    <source>
        <dbReference type="Proteomes" id="UP000742786"/>
    </source>
</evidence>
<organism evidence="6 7">
    <name type="scientific">Georgfuchsia toluolica</name>
    <dbReference type="NCBI Taxonomy" id="424218"/>
    <lineage>
        <taxon>Bacteria</taxon>
        <taxon>Pseudomonadati</taxon>
        <taxon>Pseudomonadota</taxon>
        <taxon>Betaproteobacteria</taxon>
        <taxon>Nitrosomonadales</taxon>
        <taxon>Sterolibacteriaceae</taxon>
        <taxon>Georgfuchsia</taxon>
    </lineage>
</organism>
<dbReference type="InterPro" id="IPR008275">
    <property type="entry name" value="CoA_E_activase_dom"/>
</dbReference>
<comment type="cofactor">
    <cofactor evidence="1">
        <name>[4Fe-4S] cluster</name>
        <dbReference type="ChEBI" id="CHEBI:49883"/>
    </cofactor>
</comment>
<name>A0A916J4A4_9PROT</name>
<sequence>MSEHCSFKIVDVIPHERLAAMQPVTTVGIDIGSRQSKAVMVSGDYIHTAICASGVHPAQTAARLVDRLLKTAQLEMKHIAQICGTGYGRISMNFDEIPTEIITEITCHAMGAHHLHAGTRTIIDIGGQDCKAIKVDTKNGRVTEFAMNDKCAAGSGRFLEKTAEMLGYDLLELGARSLESKKQLEMSSQCVVFAESEIITFKARGERREDIAAGIHMAIARRVCNLINRVGLDPELLFSGGVSNNIGFKNALETLLKRPFITPRLNASYCGALGAAMIAQQKACGNADLSAESTASQVEVEA</sequence>
<reference evidence="6" key="1">
    <citation type="submission" date="2021-04" db="EMBL/GenBank/DDBJ databases">
        <authorList>
            <person name="Hornung B."/>
        </authorList>
    </citation>
    <scope>NUCLEOTIDE SEQUENCE</scope>
    <source>
        <strain evidence="6">G5G6</strain>
    </source>
</reference>
<evidence type="ECO:0000256" key="4">
    <source>
        <dbReference type="ARBA" id="ARBA00023014"/>
    </source>
</evidence>
<dbReference type="InterPro" id="IPR002731">
    <property type="entry name" value="ATPase_BadF"/>
</dbReference>
<dbReference type="EC" id="3.-.-.-" evidence="6"/>
<keyword evidence="3" id="KW-0408">Iron</keyword>
<evidence type="ECO:0000256" key="3">
    <source>
        <dbReference type="ARBA" id="ARBA00023004"/>
    </source>
</evidence>
<dbReference type="Pfam" id="PF01869">
    <property type="entry name" value="BcrAD_BadFG"/>
    <property type="match status" value="1"/>
</dbReference>
<dbReference type="InterPro" id="IPR043129">
    <property type="entry name" value="ATPase_NBD"/>
</dbReference>
<keyword evidence="7" id="KW-1185">Reference proteome</keyword>
<dbReference type="AlphaFoldDB" id="A0A916J4A4"/>
<protein>
    <submittedName>
        <fullName evidence="6">2-hydroxyisocaproyl-CoA dehydratase activator</fullName>
        <ecNumber evidence="6">3.-.-.-</ecNumber>
    </submittedName>
</protein>
<dbReference type="Proteomes" id="UP000742786">
    <property type="component" value="Unassembled WGS sequence"/>
</dbReference>
<evidence type="ECO:0000313" key="6">
    <source>
        <dbReference type="EMBL" id="CAG4883697.1"/>
    </source>
</evidence>
<gene>
    <name evidence="6" type="primary">hadI</name>
    <name evidence="6" type="ORF">GTOL_11580</name>
</gene>
<proteinExistence type="predicted"/>
<dbReference type="SUPFAM" id="SSF53067">
    <property type="entry name" value="Actin-like ATPase domain"/>
    <property type="match status" value="1"/>
</dbReference>
<evidence type="ECO:0000256" key="1">
    <source>
        <dbReference type="ARBA" id="ARBA00001966"/>
    </source>
</evidence>
<evidence type="ECO:0000259" key="5">
    <source>
        <dbReference type="Pfam" id="PF01869"/>
    </source>
</evidence>